<evidence type="ECO:0000313" key="2">
    <source>
        <dbReference type="EMBL" id="GGA24436.1"/>
    </source>
</evidence>
<comment type="caution">
    <text evidence="2">The sequence shown here is derived from an EMBL/GenBank/DDBJ whole genome shotgun (WGS) entry which is preliminary data.</text>
</comment>
<gene>
    <name evidence="2" type="ORF">GCM10010981_11130</name>
</gene>
<accession>A0ABQ1FNY9</accession>
<dbReference type="EMBL" id="BMJA01000001">
    <property type="protein sequence ID" value="GGA24436.1"/>
    <property type="molecule type" value="Genomic_DNA"/>
</dbReference>
<dbReference type="Proteomes" id="UP000620046">
    <property type="component" value="Unassembled WGS sequence"/>
</dbReference>
<evidence type="ECO:0000313" key="3">
    <source>
        <dbReference type="Proteomes" id="UP000620046"/>
    </source>
</evidence>
<name>A0ABQ1FNY9_9GAMM</name>
<proteinExistence type="predicted"/>
<sequence length="62" mass="6196">MSVSHHGGSSSSSSSSSNRSGNSGSGMDENPPRFNSNESSPDGSSHGSSGLSWQSLLPGSIQ</sequence>
<feature type="compositionally biased region" description="Low complexity" evidence="1">
    <location>
        <begin position="36"/>
        <end position="62"/>
    </location>
</feature>
<organism evidence="2 3">
    <name type="scientific">Dyella nitratireducens</name>
    <dbReference type="NCBI Taxonomy" id="1849580"/>
    <lineage>
        <taxon>Bacteria</taxon>
        <taxon>Pseudomonadati</taxon>
        <taxon>Pseudomonadota</taxon>
        <taxon>Gammaproteobacteria</taxon>
        <taxon>Lysobacterales</taxon>
        <taxon>Rhodanobacteraceae</taxon>
        <taxon>Dyella</taxon>
    </lineage>
</organism>
<feature type="region of interest" description="Disordered" evidence="1">
    <location>
        <begin position="1"/>
        <end position="62"/>
    </location>
</feature>
<reference evidence="3" key="1">
    <citation type="journal article" date="2019" name="Int. J. Syst. Evol. Microbiol.">
        <title>The Global Catalogue of Microorganisms (GCM) 10K type strain sequencing project: providing services to taxonomists for standard genome sequencing and annotation.</title>
        <authorList>
            <consortium name="The Broad Institute Genomics Platform"/>
            <consortium name="The Broad Institute Genome Sequencing Center for Infectious Disease"/>
            <person name="Wu L."/>
            <person name="Ma J."/>
        </authorList>
    </citation>
    <scope>NUCLEOTIDE SEQUENCE [LARGE SCALE GENOMIC DNA]</scope>
    <source>
        <strain evidence="3">CGMCC 1.15439</strain>
    </source>
</reference>
<keyword evidence="3" id="KW-1185">Reference proteome</keyword>
<evidence type="ECO:0000256" key="1">
    <source>
        <dbReference type="SAM" id="MobiDB-lite"/>
    </source>
</evidence>
<protein>
    <submittedName>
        <fullName evidence="2">Uncharacterized protein</fullName>
    </submittedName>
</protein>
<feature type="compositionally biased region" description="Low complexity" evidence="1">
    <location>
        <begin position="1"/>
        <end position="26"/>
    </location>
</feature>